<dbReference type="InterPro" id="IPR001128">
    <property type="entry name" value="Cyt_P450"/>
</dbReference>
<dbReference type="KEGG" id="psco:LY89DRAFT_683191"/>
<dbReference type="CDD" id="cd11040">
    <property type="entry name" value="CYP7_CYP8-like"/>
    <property type="match status" value="1"/>
</dbReference>
<evidence type="ECO:0000256" key="3">
    <source>
        <dbReference type="ARBA" id="ARBA00022617"/>
    </source>
</evidence>
<dbReference type="Pfam" id="PF00067">
    <property type="entry name" value="p450"/>
    <property type="match status" value="1"/>
</dbReference>
<comment type="similarity">
    <text evidence="2">Belongs to the cytochrome P450 family.</text>
</comment>
<dbReference type="OrthoDB" id="1470350at2759"/>
<organism evidence="7 8">
    <name type="scientific">Mollisia scopiformis</name>
    <name type="common">Conifer needle endophyte fungus</name>
    <name type="synonym">Phialocephala scopiformis</name>
    <dbReference type="NCBI Taxonomy" id="149040"/>
    <lineage>
        <taxon>Eukaryota</taxon>
        <taxon>Fungi</taxon>
        <taxon>Dikarya</taxon>
        <taxon>Ascomycota</taxon>
        <taxon>Pezizomycotina</taxon>
        <taxon>Leotiomycetes</taxon>
        <taxon>Helotiales</taxon>
        <taxon>Mollisiaceae</taxon>
        <taxon>Mollisia</taxon>
    </lineage>
</organism>
<evidence type="ECO:0000256" key="4">
    <source>
        <dbReference type="ARBA" id="ARBA00022723"/>
    </source>
</evidence>
<sequence length="537" mass="61537">MSFASNVTITSEVLFPPPHSSQLKHGYNSLEKVATCLLLTLLLWRSWRFTIFPFLYPNHPKEYPYWIPFVGHAQAFFRDSNGLLARARNHFDNTTEPIALTAFGTTFYVVTQAKHSAEVYRNTETLSFEDFVQGLMRVNGNKEVVVQAMYSALPSNKPGFPNPQGESLGVLAQKMHIHQLHPGNNLVVLQLQVKAKIDQLLRLDTLGKICSYASSQSPTHIELPLYQWCSDYFIRLGQHVYFGETLEQIDPGLTDDFLIFDELIWKMLYQYPSFLSHDMSRPRTQIIASLKKYFQVPEIERSGETAWLINAMEDEMRALGIDDDDLAVLMFHLYFAINTNTRKTAFWVLTYLLHNPTLLAAYRRETEPAFEGDNLVDPFYIQDPANCPQVDMIWHETLRISGWSASVRLITQDTMIGGKLMRKGNRVMVPHRLLHFDKTIFGKEPGAFRPERWQKENLTRSPSWRPFGGGKTMCSGRFLARFSVTTFVATLLRRFDVEMVGNPPFPEADEGRPVLGIMSIKKGHDFKVRLTPKVKSG</sequence>
<evidence type="ECO:0000256" key="6">
    <source>
        <dbReference type="PIRSR" id="PIRSR602403-1"/>
    </source>
</evidence>
<dbReference type="SUPFAM" id="SSF48264">
    <property type="entry name" value="Cytochrome P450"/>
    <property type="match status" value="1"/>
</dbReference>
<dbReference type="GeneID" id="28824380"/>
<evidence type="ECO:0000313" key="8">
    <source>
        <dbReference type="Proteomes" id="UP000070700"/>
    </source>
</evidence>
<evidence type="ECO:0000313" key="7">
    <source>
        <dbReference type="EMBL" id="KUJ19295.1"/>
    </source>
</evidence>
<evidence type="ECO:0000256" key="5">
    <source>
        <dbReference type="ARBA" id="ARBA00023004"/>
    </source>
</evidence>
<dbReference type="GO" id="GO:0005506">
    <property type="term" value="F:iron ion binding"/>
    <property type="evidence" value="ECO:0007669"/>
    <property type="project" value="InterPro"/>
</dbReference>
<protein>
    <submittedName>
        <fullName evidence="7">Putative cytochrome p450</fullName>
    </submittedName>
</protein>
<keyword evidence="3 6" id="KW-0349">Heme</keyword>
<dbReference type="InterPro" id="IPR036396">
    <property type="entry name" value="Cyt_P450_sf"/>
</dbReference>
<dbReference type="GO" id="GO:0020037">
    <property type="term" value="F:heme binding"/>
    <property type="evidence" value="ECO:0007669"/>
    <property type="project" value="InterPro"/>
</dbReference>
<dbReference type="Gene3D" id="1.10.630.10">
    <property type="entry name" value="Cytochrome P450"/>
    <property type="match status" value="1"/>
</dbReference>
<accession>A0A194XGH3</accession>
<keyword evidence="8" id="KW-1185">Reference proteome</keyword>
<dbReference type="PANTHER" id="PTHR24304">
    <property type="entry name" value="CYTOCHROME P450 FAMILY 7"/>
    <property type="match status" value="1"/>
</dbReference>
<feature type="binding site" description="axial binding residue" evidence="6">
    <location>
        <position position="474"/>
    </location>
    <ligand>
        <name>heme</name>
        <dbReference type="ChEBI" id="CHEBI:30413"/>
    </ligand>
    <ligandPart>
        <name>Fe</name>
        <dbReference type="ChEBI" id="CHEBI:18248"/>
    </ligandPart>
</feature>
<dbReference type="GO" id="GO:0008395">
    <property type="term" value="F:steroid hydroxylase activity"/>
    <property type="evidence" value="ECO:0007669"/>
    <property type="project" value="TreeGrafter"/>
</dbReference>
<reference evidence="7 8" key="1">
    <citation type="submission" date="2015-10" db="EMBL/GenBank/DDBJ databases">
        <title>Full genome of DAOMC 229536 Phialocephala scopiformis, a fungal endophyte of spruce producing the potent anti-insectan compound rugulosin.</title>
        <authorList>
            <consortium name="DOE Joint Genome Institute"/>
            <person name="Walker A.K."/>
            <person name="Frasz S.L."/>
            <person name="Seifert K.A."/>
            <person name="Miller J.D."/>
            <person name="Mondo S.J."/>
            <person name="Labutti K."/>
            <person name="Lipzen A."/>
            <person name="Dockter R."/>
            <person name="Kennedy M."/>
            <person name="Grigoriev I.V."/>
            <person name="Spatafora J.W."/>
        </authorList>
    </citation>
    <scope>NUCLEOTIDE SEQUENCE [LARGE SCALE GENOMIC DNA]</scope>
    <source>
        <strain evidence="7 8">CBS 120377</strain>
    </source>
</reference>
<dbReference type="InParanoid" id="A0A194XGH3"/>
<gene>
    <name evidence="7" type="ORF">LY89DRAFT_683191</name>
</gene>
<dbReference type="Proteomes" id="UP000070700">
    <property type="component" value="Unassembled WGS sequence"/>
</dbReference>
<comment type="cofactor">
    <cofactor evidence="1 6">
        <name>heme</name>
        <dbReference type="ChEBI" id="CHEBI:30413"/>
    </cofactor>
</comment>
<dbReference type="InterPro" id="IPR050529">
    <property type="entry name" value="CYP450_sterol_14alpha_dmase"/>
</dbReference>
<dbReference type="PANTHER" id="PTHR24304:SF2">
    <property type="entry name" value="24-HYDROXYCHOLESTEROL 7-ALPHA-HYDROXYLASE"/>
    <property type="match status" value="1"/>
</dbReference>
<dbReference type="AlphaFoldDB" id="A0A194XGH3"/>
<name>A0A194XGH3_MOLSC</name>
<dbReference type="PRINTS" id="PR00465">
    <property type="entry name" value="EP450IV"/>
</dbReference>
<keyword evidence="5 6" id="KW-0408">Iron</keyword>
<keyword evidence="4 6" id="KW-0479">Metal-binding</keyword>
<evidence type="ECO:0000256" key="1">
    <source>
        <dbReference type="ARBA" id="ARBA00001971"/>
    </source>
</evidence>
<dbReference type="RefSeq" id="XP_018073650.1">
    <property type="nucleotide sequence ID" value="XM_018214654.1"/>
</dbReference>
<dbReference type="EMBL" id="KQ947411">
    <property type="protein sequence ID" value="KUJ19295.1"/>
    <property type="molecule type" value="Genomic_DNA"/>
</dbReference>
<dbReference type="STRING" id="149040.A0A194XGH3"/>
<dbReference type="InterPro" id="IPR002403">
    <property type="entry name" value="Cyt_P450_E_grp-IV"/>
</dbReference>
<dbReference type="GO" id="GO:0016705">
    <property type="term" value="F:oxidoreductase activity, acting on paired donors, with incorporation or reduction of molecular oxygen"/>
    <property type="evidence" value="ECO:0007669"/>
    <property type="project" value="InterPro"/>
</dbReference>
<evidence type="ECO:0000256" key="2">
    <source>
        <dbReference type="ARBA" id="ARBA00010617"/>
    </source>
</evidence>
<proteinExistence type="inferred from homology"/>